<keyword evidence="6" id="KW-0812">Transmembrane</keyword>
<keyword evidence="6" id="KW-0472">Membrane</keyword>
<dbReference type="PROSITE" id="PS50926">
    <property type="entry name" value="TRAM"/>
    <property type="match status" value="1"/>
</dbReference>
<evidence type="ECO:0000259" key="7">
    <source>
        <dbReference type="PROSITE" id="PS50926"/>
    </source>
</evidence>
<gene>
    <name evidence="8" type="ORF">FVE67_07345</name>
</gene>
<feature type="transmembrane region" description="Helical" evidence="6">
    <location>
        <begin position="33"/>
        <end position="52"/>
    </location>
</feature>
<dbReference type="AlphaFoldDB" id="A0A6H1WTW4"/>
<dbReference type="Pfam" id="PF01938">
    <property type="entry name" value="TRAM"/>
    <property type="match status" value="1"/>
</dbReference>
<keyword evidence="5" id="KW-0460">Magnesium</keyword>
<evidence type="ECO:0000256" key="2">
    <source>
        <dbReference type="ARBA" id="ARBA00022679"/>
    </source>
</evidence>
<keyword evidence="3" id="KW-0540">Nuclease</keyword>
<dbReference type="InterPro" id="IPR052041">
    <property type="entry name" value="Nucleic_acid_metab_PIN/TRAM"/>
</dbReference>
<dbReference type="SMART" id="SM00670">
    <property type="entry name" value="PINc"/>
    <property type="match status" value="1"/>
</dbReference>
<feature type="domain" description="TRAM" evidence="7">
    <location>
        <begin position="271"/>
        <end position="332"/>
    </location>
</feature>
<keyword evidence="9" id="KW-1185">Reference proteome</keyword>
<dbReference type="SUPFAM" id="SSF88723">
    <property type="entry name" value="PIN domain-like"/>
    <property type="match status" value="1"/>
</dbReference>
<dbReference type="Proteomes" id="UP000501253">
    <property type="component" value="Chromosome"/>
</dbReference>
<feature type="transmembrane region" description="Helical" evidence="6">
    <location>
        <begin position="93"/>
        <end position="112"/>
    </location>
</feature>
<comment type="cofactor">
    <cofactor evidence="1">
        <name>Mg(2+)</name>
        <dbReference type="ChEBI" id="CHEBI:18420"/>
    </cofactor>
</comment>
<evidence type="ECO:0000313" key="8">
    <source>
        <dbReference type="EMBL" id="QJA06620.1"/>
    </source>
</evidence>
<dbReference type="PANTHER" id="PTHR11603:SF147">
    <property type="entry name" value="MEMBRANE PROTEIN"/>
    <property type="match status" value="1"/>
</dbReference>
<keyword evidence="4" id="KW-0378">Hydrolase</keyword>
<dbReference type="Gene3D" id="3.40.50.1010">
    <property type="entry name" value="5'-nuclease"/>
    <property type="match status" value="1"/>
</dbReference>
<dbReference type="CDD" id="cd09877">
    <property type="entry name" value="PIN_YacL-like"/>
    <property type="match status" value="1"/>
</dbReference>
<evidence type="ECO:0000313" key="9">
    <source>
        <dbReference type="Proteomes" id="UP000501253"/>
    </source>
</evidence>
<organism evidence="8 9">
    <name type="scientific">Thermosulfurimonas marina</name>
    <dbReference type="NCBI Taxonomy" id="2047767"/>
    <lineage>
        <taxon>Bacteria</taxon>
        <taxon>Pseudomonadati</taxon>
        <taxon>Thermodesulfobacteriota</taxon>
        <taxon>Thermodesulfobacteria</taxon>
        <taxon>Thermodesulfobacteriales</taxon>
        <taxon>Thermodesulfobacteriaceae</taxon>
        <taxon>Thermosulfurimonas</taxon>
    </lineage>
</organism>
<dbReference type="RefSeq" id="WP_168719974.1">
    <property type="nucleotide sequence ID" value="NZ_CP042909.1"/>
</dbReference>
<name>A0A6H1WTW4_9BACT</name>
<dbReference type="KEGG" id="tmai:FVE67_07345"/>
<dbReference type="GO" id="GO:0004518">
    <property type="term" value="F:nuclease activity"/>
    <property type="evidence" value="ECO:0007669"/>
    <property type="project" value="UniProtKB-KW"/>
</dbReference>
<dbReference type="EMBL" id="CP042909">
    <property type="protein sequence ID" value="QJA06620.1"/>
    <property type="molecule type" value="Genomic_DNA"/>
</dbReference>
<reference evidence="8 9" key="1">
    <citation type="submission" date="2019-08" db="EMBL/GenBank/DDBJ databases">
        <title>Complete genome sequence of Thermosulfurimonas marina SU872T, an anaerobic thermophilic chemolithoautotrophic bacterium isolated from a shallow marine hydrothermal vent.</title>
        <authorList>
            <person name="Allioux M."/>
            <person name="Jebbar M."/>
            <person name="Slobodkina G."/>
            <person name="Slobodkin A."/>
            <person name="Moalic Y."/>
            <person name="Frolova A."/>
            <person name="Shao Z."/>
            <person name="Alain K."/>
        </authorList>
    </citation>
    <scope>NUCLEOTIDE SEQUENCE [LARGE SCALE GENOMIC DNA]</scope>
    <source>
        <strain evidence="8 9">SU872</strain>
    </source>
</reference>
<proteinExistence type="predicted"/>
<sequence>MRKYLIPALLILSAAVVGFFVLRYFPFEGGRVYSPWLGFLGGGLAGFLILLLERAIRRLPFLQILGGAIGLLLGLALARLLSSFFQVFTRGPWTAFLYTMLALGLGYLGLVVGGRRFRELRLPEGLTHPFSYVSKKFPRRECPKVVDTSAIIDGRLADICETGWVEGPLIIPNFVLQELQQVADSREHARRERGRRGLDHLRRIQESGKVEVRFIDQDYPRLRDIDAKLVRLCRELSAKLITTDYNLNKVARLKGVEVLNVNELALALRPVVTPGEELRVEIIKEGKERHQGVGYLSDGTMVVVEGGREFIGQEVEVVVTSLLQTPSGRIVFAQPKARARVA</sequence>
<evidence type="ECO:0000256" key="1">
    <source>
        <dbReference type="ARBA" id="ARBA00001946"/>
    </source>
</evidence>
<dbReference type="PANTHER" id="PTHR11603">
    <property type="entry name" value="AAA FAMILY ATPASE"/>
    <property type="match status" value="1"/>
</dbReference>
<evidence type="ECO:0000256" key="6">
    <source>
        <dbReference type="SAM" id="Phobius"/>
    </source>
</evidence>
<protein>
    <submittedName>
        <fullName evidence="8">TRAM domain-containing protein</fullName>
    </submittedName>
</protein>
<feature type="transmembrane region" description="Helical" evidence="6">
    <location>
        <begin position="7"/>
        <end position="27"/>
    </location>
</feature>
<keyword evidence="2" id="KW-0808">Transferase</keyword>
<keyword evidence="6" id="KW-1133">Transmembrane helix</keyword>
<evidence type="ECO:0000256" key="4">
    <source>
        <dbReference type="ARBA" id="ARBA00022801"/>
    </source>
</evidence>
<feature type="transmembrane region" description="Helical" evidence="6">
    <location>
        <begin position="59"/>
        <end position="81"/>
    </location>
</feature>
<dbReference type="Pfam" id="PF01850">
    <property type="entry name" value="PIN"/>
    <property type="match status" value="1"/>
</dbReference>
<dbReference type="GO" id="GO:0016740">
    <property type="term" value="F:transferase activity"/>
    <property type="evidence" value="ECO:0007669"/>
    <property type="project" value="UniProtKB-KW"/>
</dbReference>
<dbReference type="InterPro" id="IPR002792">
    <property type="entry name" value="TRAM_dom"/>
</dbReference>
<dbReference type="GO" id="GO:0016787">
    <property type="term" value="F:hydrolase activity"/>
    <property type="evidence" value="ECO:0007669"/>
    <property type="project" value="UniProtKB-KW"/>
</dbReference>
<accession>A0A6H1WTW4</accession>
<dbReference type="InterPro" id="IPR029060">
    <property type="entry name" value="PIN-like_dom_sf"/>
</dbReference>
<evidence type="ECO:0000256" key="5">
    <source>
        <dbReference type="ARBA" id="ARBA00022842"/>
    </source>
</evidence>
<evidence type="ECO:0000256" key="3">
    <source>
        <dbReference type="ARBA" id="ARBA00022722"/>
    </source>
</evidence>
<dbReference type="InterPro" id="IPR002716">
    <property type="entry name" value="PIN_dom"/>
</dbReference>